<accession>A0A8R1Z794</accession>
<dbReference type="Gene3D" id="3.40.50.150">
    <property type="entry name" value="Vaccinia Virus protein VP39"/>
    <property type="match status" value="1"/>
</dbReference>
<dbReference type="Pfam" id="PF01869">
    <property type="entry name" value="BcrAD_BadFG"/>
    <property type="match status" value="1"/>
</dbReference>
<comment type="similarity">
    <text evidence="1">Belongs to the eukaryotic-type N-acetylglucosamine kinase family.</text>
</comment>
<dbReference type="EnsemblMetazoa" id="PPA46658.1">
    <property type="protein sequence ID" value="PPA46658.1"/>
    <property type="gene ID" value="WBGene00304437"/>
</dbReference>
<evidence type="ECO:0000256" key="3">
    <source>
        <dbReference type="ARBA" id="ARBA00014974"/>
    </source>
</evidence>
<dbReference type="PROSITE" id="PS50042">
    <property type="entry name" value="CNMP_BINDING_3"/>
    <property type="match status" value="1"/>
</dbReference>
<evidence type="ECO:0000256" key="2">
    <source>
        <dbReference type="ARBA" id="ARBA00012122"/>
    </source>
</evidence>
<dbReference type="AlphaFoldDB" id="A0A8R1Z794"/>
<dbReference type="Gene3D" id="3.30.420.40">
    <property type="match status" value="1"/>
</dbReference>
<organism evidence="6 7">
    <name type="scientific">Pristionchus pacificus</name>
    <name type="common">Parasitic nematode worm</name>
    <dbReference type="NCBI Taxonomy" id="54126"/>
    <lineage>
        <taxon>Eukaryota</taxon>
        <taxon>Metazoa</taxon>
        <taxon>Ecdysozoa</taxon>
        <taxon>Nematoda</taxon>
        <taxon>Chromadorea</taxon>
        <taxon>Rhabditida</taxon>
        <taxon>Rhabditina</taxon>
        <taxon>Diplogasteromorpha</taxon>
        <taxon>Diplogasteroidea</taxon>
        <taxon>Neodiplogasteridae</taxon>
        <taxon>Pristionchus</taxon>
    </lineage>
</organism>
<evidence type="ECO:0000313" key="6">
    <source>
        <dbReference type="EnsemblMetazoa" id="PPA46658.1"/>
    </source>
</evidence>
<proteinExistence type="inferred from homology"/>
<evidence type="ECO:0000313" key="7">
    <source>
        <dbReference type="Proteomes" id="UP000005239"/>
    </source>
</evidence>
<dbReference type="EC" id="2.7.1.59" evidence="2"/>
<dbReference type="InterPro" id="IPR043129">
    <property type="entry name" value="ATPase_NBD"/>
</dbReference>
<protein>
    <recommendedName>
        <fullName evidence="3">N-acetyl-D-glucosamine kinase</fullName>
        <ecNumber evidence="2">2.7.1.59</ecNumber>
    </recommendedName>
    <alternativeName>
        <fullName evidence="4">GlcNAc kinase</fullName>
    </alternativeName>
</protein>
<dbReference type="PANTHER" id="PTHR12862">
    <property type="entry name" value="BADF TYPE ATPASE DOMAIN-CONTAINING PROTEIN"/>
    <property type="match status" value="1"/>
</dbReference>
<dbReference type="InterPro" id="IPR000595">
    <property type="entry name" value="cNMP-bd_dom"/>
</dbReference>
<dbReference type="PANTHER" id="PTHR12862:SF0">
    <property type="entry name" value="N-ACETYL-D-GLUCOSAMINE KINASE"/>
    <property type="match status" value="1"/>
</dbReference>
<keyword evidence="7" id="KW-1185">Reference proteome</keyword>
<dbReference type="Proteomes" id="UP000005239">
    <property type="component" value="Unassembled WGS sequence"/>
</dbReference>
<dbReference type="InterPro" id="IPR002731">
    <property type="entry name" value="ATPase_BadF"/>
</dbReference>
<dbReference type="Pfam" id="PF10294">
    <property type="entry name" value="Methyltransf_16"/>
    <property type="match status" value="1"/>
</dbReference>
<dbReference type="SUPFAM" id="SSF53335">
    <property type="entry name" value="S-adenosyl-L-methionine-dependent methyltransferases"/>
    <property type="match status" value="1"/>
</dbReference>
<evidence type="ECO:0000259" key="5">
    <source>
        <dbReference type="PROSITE" id="PS50042"/>
    </source>
</evidence>
<reference evidence="6" key="2">
    <citation type="submission" date="2022-06" db="UniProtKB">
        <authorList>
            <consortium name="EnsemblMetazoa"/>
        </authorList>
    </citation>
    <scope>IDENTIFICATION</scope>
    <source>
        <strain evidence="6">PS312</strain>
    </source>
</reference>
<dbReference type="GO" id="GO:0045127">
    <property type="term" value="F:N-acetylglucosamine kinase activity"/>
    <property type="evidence" value="ECO:0000318"/>
    <property type="project" value="GO_Central"/>
</dbReference>
<sequence>LFSVMAEKVFKYEVGLHTWPSTATLAAFISVNRGLFKDKTVLELGAGAGGVAGIACAKSKARKVYMTDKDDEQLLSLLRRNIEANEVKEVCQVEVINWSFSSTLQTFLSSIDSSIDWIVASDVFFNDEIFEPLINTISILLDQFPLAQFIFTYQSRVGSWSITDLLKTHGLSSSLIRKDMVDRHNIHLGVIYKKKDERSIVAGIEGGASVSNISFVSCPDGEIIAKFKHTGSNYCLDGVQKTADSLVKWIRETKQELSIVGPLEGLGMGLSGAEDSDMNLKMVDYILSQHGDIAKKVVLKTDSEATVAACFKEGGAIMISGTGSTTRLITKNGELKGVGGWGHVIGDGGSAYWIANRGMKLIFDVEDGMKDDNIERLRNVILEYFGRSDKVQLLDLLYSKFEKSSIASVTEDLAENVDDPTIARLFYDAGVMLGKQMKALVKKIPDEDMEMRNDLGVLVVGSVFKSWKSMKDGFIKELEMDKSKVKKMTLYRLTVEASMGAANLAAHAIDMTLPVIELTEQNVFDIIT</sequence>
<reference evidence="7" key="1">
    <citation type="journal article" date="2008" name="Nat. Genet.">
        <title>The Pristionchus pacificus genome provides a unique perspective on nematode lifestyle and parasitism.</title>
        <authorList>
            <person name="Dieterich C."/>
            <person name="Clifton S.W."/>
            <person name="Schuster L.N."/>
            <person name="Chinwalla A."/>
            <person name="Delehaunty K."/>
            <person name="Dinkelacker I."/>
            <person name="Fulton L."/>
            <person name="Fulton R."/>
            <person name="Godfrey J."/>
            <person name="Minx P."/>
            <person name="Mitreva M."/>
            <person name="Roeseler W."/>
            <person name="Tian H."/>
            <person name="Witte H."/>
            <person name="Yang S.P."/>
            <person name="Wilson R.K."/>
            <person name="Sommer R.J."/>
        </authorList>
    </citation>
    <scope>NUCLEOTIDE SEQUENCE [LARGE SCALE GENOMIC DNA]</scope>
    <source>
        <strain evidence="7">PS312</strain>
    </source>
</reference>
<dbReference type="OrthoDB" id="311172at2759"/>
<dbReference type="InterPro" id="IPR019410">
    <property type="entry name" value="Methyltransf_16"/>
</dbReference>
<gene>
    <name evidence="6" type="primary">WBGene00304437</name>
</gene>
<name>A0A8R1Z794_PRIPA</name>
<feature type="domain" description="Cyclic nucleotide-binding" evidence="5">
    <location>
        <begin position="346"/>
        <end position="443"/>
    </location>
</feature>
<evidence type="ECO:0000256" key="4">
    <source>
        <dbReference type="ARBA" id="ARBA00031123"/>
    </source>
</evidence>
<evidence type="ECO:0000256" key="1">
    <source>
        <dbReference type="ARBA" id="ARBA00006198"/>
    </source>
</evidence>
<dbReference type="SUPFAM" id="SSF53067">
    <property type="entry name" value="Actin-like ATPase domain"/>
    <property type="match status" value="2"/>
</dbReference>
<dbReference type="InterPro" id="IPR029063">
    <property type="entry name" value="SAM-dependent_MTases_sf"/>
</dbReference>
<dbReference type="InterPro" id="IPR039758">
    <property type="entry name" value="NAGK-like"/>
</dbReference>